<dbReference type="AlphaFoldDB" id="A0A916TSN7"/>
<dbReference type="PANTHER" id="PTHR43669">
    <property type="entry name" value="5-KETO-D-GLUCONATE 5-REDUCTASE"/>
    <property type="match status" value="1"/>
</dbReference>
<protein>
    <submittedName>
        <fullName evidence="3">Oxidoreductase</fullName>
    </submittedName>
</protein>
<accession>A0A916TSN7</accession>
<keyword evidence="2" id="KW-0560">Oxidoreductase</keyword>
<evidence type="ECO:0000313" key="4">
    <source>
        <dbReference type="Proteomes" id="UP000608154"/>
    </source>
</evidence>
<name>A0A916TSN7_9SPHN</name>
<dbReference type="Gene3D" id="3.40.50.720">
    <property type="entry name" value="NAD(P)-binding Rossmann-like Domain"/>
    <property type="match status" value="1"/>
</dbReference>
<dbReference type="InterPro" id="IPR036291">
    <property type="entry name" value="NAD(P)-bd_dom_sf"/>
</dbReference>
<dbReference type="PRINTS" id="PR00080">
    <property type="entry name" value="SDRFAMILY"/>
</dbReference>
<dbReference type="SUPFAM" id="SSF51735">
    <property type="entry name" value="NAD(P)-binding Rossmann-fold domains"/>
    <property type="match status" value="1"/>
</dbReference>
<dbReference type="Proteomes" id="UP000608154">
    <property type="component" value="Unassembled WGS sequence"/>
</dbReference>
<dbReference type="CDD" id="cd05233">
    <property type="entry name" value="SDR_c"/>
    <property type="match status" value="1"/>
</dbReference>
<gene>
    <name evidence="3" type="ORF">GCM10011494_15140</name>
</gene>
<dbReference type="InterPro" id="IPR002347">
    <property type="entry name" value="SDR_fam"/>
</dbReference>
<keyword evidence="4" id="KW-1185">Reference proteome</keyword>
<evidence type="ECO:0000256" key="1">
    <source>
        <dbReference type="ARBA" id="ARBA00006484"/>
    </source>
</evidence>
<proteinExistence type="inferred from homology"/>
<dbReference type="RefSeq" id="WP_188770082.1">
    <property type="nucleotide sequence ID" value="NZ_BMHK01000007.1"/>
</dbReference>
<dbReference type="EMBL" id="BMHK01000007">
    <property type="protein sequence ID" value="GGB97622.1"/>
    <property type="molecule type" value="Genomic_DNA"/>
</dbReference>
<evidence type="ECO:0000313" key="3">
    <source>
        <dbReference type="EMBL" id="GGB97622.1"/>
    </source>
</evidence>
<organism evidence="3 4">
    <name type="scientific">Novosphingobium endophyticum</name>
    <dbReference type="NCBI Taxonomy" id="1955250"/>
    <lineage>
        <taxon>Bacteria</taxon>
        <taxon>Pseudomonadati</taxon>
        <taxon>Pseudomonadota</taxon>
        <taxon>Alphaproteobacteria</taxon>
        <taxon>Sphingomonadales</taxon>
        <taxon>Sphingomonadaceae</taxon>
        <taxon>Novosphingobium</taxon>
    </lineage>
</organism>
<reference evidence="3" key="1">
    <citation type="journal article" date="2014" name="Int. J. Syst. Evol. Microbiol.">
        <title>Complete genome sequence of Corynebacterium casei LMG S-19264T (=DSM 44701T), isolated from a smear-ripened cheese.</title>
        <authorList>
            <consortium name="US DOE Joint Genome Institute (JGI-PGF)"/>
            <person name="Walter F."/>
            <person name="Albersmeier A."/>
            <person name="Kalinowski J."/>
            <person name="Ruckert C."/>
        </authorList>
    </citation>
    <scope>NUCLEOTIDE SEQUENCE</scope>
    <source>
        <strain evidence="3">CGMCC 1.15095</strain>
    </source>
</reference>
<sequence>MDSLFGLSGKRILVIGGGQGMGEATATLLAKLGCGIAVLDLECERAEKVAQKLRATGGAAYSIAADVTDEMATERAIDRAEREFGPLDGMVSVVGMAGWGTLLELSAETWDGDHRRNLRYFFFAAREIARRLIERKTQGTIVAVASVDGLRSAPNHAAYGAAKAGLINLVKTMATEWAEAGIRVNCIAPGGIVTPRIPLGSRAREREGMARVPMKRRGEVDDIAKAAAFFLSDLSPYVTGQTLAVDGGYTAAGGFSDKSAAPAQGTIGLAPPPAA</sequence>
<dbReference type="PRINTS" id="PR00081">
    <property type="entry name" value="GDHRDH"/>
</dbReference>
<evidence type="ECO:0000256" key="2">
    <source>
        <dbReference type="ARBA" id="ARBA00023002"/>
    </source>
</evidence>
<dbReference type="GO" id="GO:0016491">
    <property type="term" value="F:oxidoreductase activity"/>
    <property type="evidence" value="ECO:0007669"/>
    <property type="project" value="UniProtKB-KW"/>
</dbReference>
<comment type="caution">
    <text evidence="3">The sequence shown here is derived from an EMBL/GenBank/DDBJ whole genome shotgun (WGS) entry which is preliminary data.</text>
</comment>
<dbReference type="Pfam" id="PF13561">
    <property type="entry name" value="adh_short_C2"/>
    <property type="match status" value="1"/>
</dbReference>
<dbReference type="InterPro" id="IPR020904">
    <property type="entry name" value="Sc_DH/Rdtase_CS"/>
</dbReference>
<comment type="similarity">
    <text evidence="1">Belongs to the short-chain dehydrogenases/reductases (SDR) family.</text>
</comment>
<dbReference type="PROSITE" id="PS00061">
    <property type="entry name" value="ADH_SHORT"/>
    <property type="match status" value="1"/>
</dbReference>
<reference evidence="3" key="2">
    <citation type="submission" date="2020-09" db="EMBL/GenBank/DDBJ databases">
        <authorList>
            <person name="Sun Q."/>
            <person name="Zhou Y."/>
        </authorList>
    </citation>
    <scope>NUCLEOTIDE SEQUENCE</scope>
    <source>
        <strain evidence="3">CGMCC 1.15095</strain>
    </source>
</reference>
<dbReference type="PANTHER" id="PTHR43669:SF8">
    <property type="entry name" value="SHORT-CHAIN TYPE DEHYDROGENASE_REDUCTASE-RELATED"/>
    <property type="match status" value="1"/>
</dbReference>
<dbReference type="FunFam" id="3.40.50.720:FF:000084">
    <property type="entry name" value="Short-chain dehydrogenase reductase"/>
    <property type="match status" value="1"/>
</dbReference>